<gene>
    <name evidence="1" type="ORF">V8J38_11490</name>
</gene>
<protein>
    <submittedName>
        <fullName evidence="1">Uncharacterized protein</fullName>
    </submittedName>
</protein>
<name>A0ABZ2IC33_9CAUL</name>
<evidence type="ECO:0000313" key="2">
    <source>
        <dbReference type="Proteomes" id="UP001363460"/>
    </source>
</evidence>
<dbReference type="Proteomes" id="UP001363460">
    <property type="component" value="Chromosome"/>
</dbReference>
<proteinExistence type="predicted"/>
<dbReference type="RefSeq" id="WP_338575825.1">
    <property type="nucleotide sequence ID" value="NZ_CP146369.1"/>
</dbReference>
<keyword evidence="2" id="KW-1185">Reference proteome</keyword>
<dbReference type="EMBL" id="CP146369">
    <property type="protein sequence ID" value="WWT53874.1"/>
    <property type="molecule type" value="Genomic_DNA"/>
</dbReference>
<evidence type="ECO:0000313" key="1">
    <source>
        <dbReference type="EMBL" id="WWT53874.1"/>
    </source>
</evidence>
<reference evidence="1 2" key="1">
    <citation type="submission" date="2024-02" db="EMBL/GenBank/DDBJ databases">
        <title>Distribution and functional of Brevundimonas-related endobacteria within Verticillium dahliae.</title>
        <authorList>
            <person name="Zeng H."/>
        </authorList>
    </citation>
    <scope>NUCLEOTIDE SEQUENCE [LARGE SCALE GENOMIC DNA]</scope>
    <source>
        <strain evidence="1 2">TRM 44200</strain>
    </source>
</reference>
<accession>A0ABZ2IC33</accession>
<sequence>MSVTEMNALLLKKTGWTAAWGMALSSAVALGGCVSAFEPKTDPTSPLAPRIQKLVDENRQYPRWADFPRTSTPLPAPAEIAAEVGRLESRNTALTADMARIDWTLDSDPAAFVESINRRIDASQMSPQTLRTAEEVEAYAEELRRRAKAPPPIDRPRP</sequence>
<organism evidence="1 2">
    <name type="scientific">Brevundimonas olei</name>
    <dbReference type="NCBI Taxonomy" id="657642"/>
    <lineage>
        <taxon>Bacteria</taxon>
        <taxon>Pseudomonadati</taxon>
        <taxon>Pseudomonadota</taxon>
        <taxon>Alphaproteobacteria</taxon>
        <taxon>Caulobacterales</taxon>
        <taxon>Caulobacteraceae</taxon>
        <taxon>Brevundimonas</taxon>
    </lineage>
</organism>